<keyword evidence="2" id="KW-1185">Reference proteome</keyword>
<evidence type="ECO:0000313" key="1">
    <source>
        <dbReference type="EMBL" id="GJE04480.1"/>
    </source>
</evidence>
<dbReference type="Proteomes" id="UP001055153">
    <property type="component" value="Unassembled WGS sequence"/>
</dbReference>
<name>A0ABQ4SPQ2_9HYPH</name>
<sequence length="95" mass="10200">MERKPAHLAPLQPARVHLPVGKRVATCVEFGLRFLHSTGQTYKGGLNRGVFLQIIADPTPGPPIPDRSVSFGTVVAAQARGDFREGSPDLGLAER</sequence>
<protein>
    <submittedName>
        <fullName evidence="1">Uncharacterized protein</fullName>
    </submittedName>
</protein>
<accession>A0ABQ4SPQ2</accession>
<dbReference type="EMBL" id="BPQQ01000122">
    <property type="protein sequence ID" value="GJE04480.1"/>
    <property type="molecule type" value="Genomic_DNA"/>
</dbReference>
<proteinExistence type="predicted"/>
<gene>
    <name evidence="1" type="ORF">GMJLKIPL_6444</name>
</gene>
<organism evidence="1 2">
    <name type="scientific">Methylobacterium isbiliense</name>
    <dbReference type="NCBI Taxonomy" id="315478"/>
    <lineage>
        <taxon>Bacteria</taxon>
        <taxon>Pseudomonadati</taxon>
        <taxon>Pseudomonadota</taxon>
        <taxon>Alphaproteobacteria</taxon>
        <taxon>Hyphomicrobiales</taxon>
        <taxon>Methylobacteriaceae</taxon>
        <taxon>Methylobacterium</taxon>
    </lineage>
</organism>
<reference evidence="1" key="1">
    <citation type="journal article" date="2021" name="Front. Microbiol.">
        <title>Comprehensive Comparative Genomics and Phenotyping of Methylobacterium Species.</title>
        <authorList>
            <person name="Alessa O."/>
            <person name="Ogura Y."/>
            <person name="Fujitani Y."/>
            <person name="Takami H."/>
            <person name="Hayashi T."/>
            <person name="Sahin N."/>
            <person name="Tani A."/>
        </authorList>
    </citation>
    <scope>NUCLEOTIDE SEQUENCE</scope>
    <source>
        <strain evidence="1">DSM 17168</strain>
    </source>
</reference>
<reference evidence="1" key="2">
    <citation type="submission" date="2021-08" db="EMBL/GenBank/DDBJ databases">
        <authorList>
            <person name="Tani A."/>
            <person name="Ola A."/>
            <person name="Ogura Y."/>
            <person name="Katsura K."/>
            <person name="Hayashi T."/>
        </authorList>
    </citation>
    <scope>NUCLEOTIDE SEQUENCE</scope>
    <source>
        <strain evidence="1">DSM 17168</strain>
    </source>
</reference>
<evidence type="ECO:0000313" key="2">
    <source>
        <dbReference type="Proteomes" id="UP001055153"/>
    </source>
</evidence>
<comment type="caution">
    <text evidence="1">The sequence shown here is derived from an EMBL/GenBank/DDBJ whole genome shotgun (WGS) entry which is preliminary data.</text>
</comment>